<dbReference type="InterPro" id="IPR000700">
    <property type="entry name" value="PAS-assoc_C"/>
</dbReference>
<evidence type="ECO:0000256" key="2">
    <source>
        <dbReference type="ARBA" id="ARBA00022797"/>
    </source>
</evidence>
<dbReference type="Pfam" id="PF25601">
    <property type="entry name" value="AAA_lid_14"/>
    <property type="match status" value="1"/>
</dbReference>
<feature type="domain" description="PAS" evidence="8">
    <location>
        <begin position="8"/>
        <end position="59"/>
    </location>
</feature>
<dbReference type="PROSITE" id="PS50112">
    <property type="entry name" value="PAS"/>
    <property type="match status" value="1"/>
</dbReference>
<organism evidence="10 11">
    <name type="scientific">Peribacillus asahii</name>
    <dbReference type="NCBI Taxonomy" id="228899"/>
    <lineage>
        <taxon>Bacteria</taxon>
        <taxon>Bacillati</taxon>
        <taxon>Bacillota</taxon>
        <taxon>Bacilli</taxon>
        <taxon>Bacillales</taxon>
        <taxon>Bacillaceae</taxon>
        <taxon>Peribacillus</taxon>
    </lineage>
</organism>
<dbReference type="SUPFAM" id="SSF46689">
    <property type="entry name" value="Homeodomain-like"/>
    <property type="match status" value="1"/>
</dbReference>
<dbReference type="InterPro" id="IPR000014">
    <property type="entry name" value="PAS"/>
</dbReference>
<feature type="domain" description="PAC" evidence="9">
    <location>
        <begin position="75"/>
        <end position="127"/>
    </location>
</feature>
<dbReference type="Pfam" id="PF13426">
    <property type="entry name" value="PAS_9"/>
    <property type="match status" value="1"/>
</dbReference>
<dbReference type="FunFam" id="3.40.50.300:FF:000006">
    <property type="entry name" value="DNA-binding transcriptional regulator NtrC"/>
    <property type="match status" value="1"/>
</dbReference>
<dbReference type="GO" id="GO:0006355">
    <property type="term" value="P:regulation of DNA-templated transcription"/>
    <property type="evidence" value="ECO:0007669"/>
    <property type="project" value="InterPro"/>
</dbReference>
<dbReference type="CDD" id="cd00009">
    <property type="entry name" value="AAA"/>
    <property type="match status" value="1"/>
</dbReference>
<proteinExistence type="predicted"/>
<dbReference type="EMBL" id="QWVS01000018">
    <property type="protein sequence ID" value="RID85430.1"/>
    <property type="molecule type" value="Genomic_DNA"/>
</dbReference>
<dbReference type="SUPFAM" id="SSF55785">
    <property type="entry name" value="PYP-like sensor domain (PAS domain)"/>
    <property type="match status" value="1"/>
</dbReference>
<evidence type="ECO:0000259" key="8">
    <source>
        <dbReference type="PROSITE" id="PS50112"/>
    </source>
</evidence>
<dbReference type="InterPro" id="IPR025662">
    <property type="entry name" value="Sigma_54_int_dom_ATP-bd_1"/>
</dbReference>
<dbReference type="InterPro" id="IPR035965">
    <property type="entry name" value="PAS-like_dom_sf"/>
</dbReference>
<sequence>MTYKRDLEFYDFERIADILYDGIYIADKHGKTVFVNKAYERITGLKREQVVGKYVGDLIETGLFNYGVTPDVIKTKKQINATSTIHNGVTVLITGTPLFNNKGEVELIVVTNRDMSDLLRIENELKKSKEQMKIVEKTEEKNIQEIEHLRKKSVESKIIGESEEIKNIIQMINQVAKLDVNVLITGETGVGKEVVSNEIYMNSTRHNKPFIKVNCAAIPANLLEAELFGYEKGAFTGASTKGKLGLFELANHGTILLDEIADMPLDLQVKLLRVIQQREITRIGGTKPIRLDVRIIAATHGDLKELVSKGKFREDLYYRLYVFPIYIPPLRVRTSDIEKLTDYFLTVYNNKYGKEITFKKDALLVWESYSWPGNIRELQNVLERLVIISNPSEIITSSKVKKLLNIEMDDKESIGSGESYKKIIESFEKKVLQNAIDLYGTTRKVAEHLKIDQSTVVKKAKKLGIKLKKINN</sequence>
<evidence type="ECO:0000256" key="3">
    <source>
        <dbReference type="ARBA" id="ARBA00022840"/>
    </source>
</evidence>
<evidence type="ECO:0000256" key="1">
    <source>
        <dbReference type="ARBA" id="ARBA00022741"/>
    </source>
</evidence>
<dbReference type="SMART" id="SM00382">
    <property type="entry name" value="AAA"/>
    <property type="match status" value="1"/>
</dbReference>
<dbReference type="Pfam" id="PF00158">
    <property type="entry name" value="Sigma54_activat"/>
    <property type="match status" value="1"/>
</dbReference>
<dbReference type="InterPro" id="IPR002078">
    <property type="entry name" value="Sigma_54_int"/>
</dbReference>
<dbReference type="InterPro" id="IPR003593">
    <property type="entry name" value="AAA+_ATPase"/>
</dbReference>
<dbReference type="InterPro" id="IPR030828">
    <property type="entry name" value="HTH_TyrR"/>
</dbReference>
<dbReference type="PROSITE" id="PS50045">
    <property type="entry name" value="SIGMA54_INTERACT_4"/>
    <property type="match status" value="1"/>
</dbReference>
<dbReference type="GO" id="GO:0005524">
    <property type="term" value="F:ATP binding"/>
    <property type="evidence" value="ECO:0007669"/>
    <property type="project" value="UniProtKB-KW"/>
</dbReference>
<dbReference type="AlphaFoldDB" id="A0A398BC93"/>
<evidence type="ECO:0000313" key="10">
    <source>
        <dbReference type="EMBL" id="RID85430.1"/>
    </source>
</evidence>
<dbReference type="InterPro" id="IPR009057">
    <property type="entry name" value="Homeodomain-like_sf"/>
</dbReference>
<dbReference type="Gene3D" id="3.40.50.300">
    <property type="entry name" value="P-loop containing nucleotide triphosphate hydrolases"/>
    <property type="match status" value="1"/>
</dbReference>
<evidence type="ECO:0000256" key="6">
    <source>
        <dbReference type="ARBA" id="ARBA00029500"/>
    </source>
</evidence>
<evidence type="ECO:0000313" key="11">
    <source>
        <dbReference type="Proteomes" id="UP000266016"/>
    </source>
</evidence>
<dbReference type="Proteomes" id="UP000266016">
    <property type="component" value="Unassembled WGS sequence"/>
</dbReference>
<dbReference type="SUPFAM" id="SSF52540">
    <property type="entry name" value="P-loop containing nucleoside triphosphate hydrolases"/>
    <property type="match status" value="1"/>
</dbReference>
<keyword evidence="2" id="KW-0058">Aromatic hydrocarbons catabolism</keyword>
<dbReference type="CDD" id="cd00130">
    <property type="entry name" value="PAS"/>
    <property type="match status" value="1"/>
</dbReference>
<evidence type="ECO:0000256" key="5">
    <source>
        <dbReference type="ARBA" id="ARBA00023163"/>
    </source>
</evidence>
<evidence type="ECO:0000256" key="4">
    <source>
        <dbReference type="ARBA" id="ARBA00023015"/>
    </source>
</evidence>
<keyword evidence="3" id="KW-0067">ATP-binding</keyword>
<protein>
    <recommendedName>
        <fullName evidence="6">HTH-type transcriptional regulatory protein TyrR</fullName>
    </recommendedName>
</protein>
<keyword evidence="1" id="KW-0547">Nucleotide-binding</keyword>
<evidence type="ECO:0000259" key="9">
    <source>
        <dbReference type="PROSITE" id="PS50113"/>
    </source>
</evidence>
<name>A0A398BC93_9BACI</name>
<keyword evidence="5" id="KW-0804">Transcription</keyword>
<gene>
    <name evidence="10" type="ORF">D1953_11500</name>
</gene>
<dbReference type="PROSITE" id="PS00675">
    <property type="entry name" value="SIGMA54_INTERACT_1"/>
    <property type="match status" value="1"/>
</dbReference>
<dbReference type="PANTHER" id="PTHR32071:SF57">
    <property type="entry name" value="C4-DICARBOXYLATE TRANSPORT TRANSCRIPTIONAL REGULATORY PROTEIN DCTD"/>
    <property type="match status" value="1"/>
</dbReference>
<dbReference type="PANTHER" id="PTHR32071">
    <property type="entry name" value="TRANSCRIPTIONAL REGULATORY PROTEIN"/>
    <property type="match status" value="1"/>
</dbReference>
<dbReference type="RefSeq" id="WP_119117326.1">
    <property type="nucleotide sequence ID" value="NZ_QWVS01000018.1"/>
</dbReference>
<dbReference type="SMART" id="SM00091">
    <property type="entry name" value="PAS"/>
    <property type="match status" value="1"/>
</dbReference>
<dbReference type="PROSITE" id="PS00688">
    <property type="entry name" value="SIGMA54_INTERACT_3"/>
    <property type="match status" value="1"/>
</dbReference>
<dbReference type="GO" id="GO:0003677">
    <property type="term" value="F:DNA binding"/>
    <property type="evidence" value="ECO:0007669"/>
    <property type="project" value="UniProtKB-KW"/>
</dbReference>
<dbReference type="Pfam" id="PF18024">
    <property type="entry name" value="HTH_50"/>
    <property type="match status" value="1"/>
</dbReference>
<comment type="caution">
    <text evidence="10">The sequence shown here is derived from an EMBL/GenBank/DDBJ whole genome shotgun (WGS) entry which is preliminary data.</text>
</comment>
<keyword evidence="11" id="KW-1185">Reference proteome</keyword>
<dbReference type="Gene3D" id="3.30.450.20">
    <property type="entry name" value="PAS domain"/>
    <property type="match status" value="1"/>
</dbReference>
<dbReference type="InterPro" id="IPR058031">
    <property type="entry name" value="AAA_lid_NorR"/>
</dbReference>
<accession>A0A398BC93</accession>
<dbReference type="InterPro" id="IPR025944">
    <property type="entry name" value="Sigma_54_int_dom_CS"/>
</dbReference>
<keyword evidence="4" id="KW-0805">Transcription regulation</keyword>
<reference evidence="10 11" key="1">
    <citation type="submission" date="2018-08" db="EMBL/GenBank/DDBJ databases">
        <title>Bacillus jemisoniae sp. nov., Bacillus chryseoplanitiae sp. nov., Bacillus resnikiae sp. nov., and Bacillus frankliniae sp. nov., isolated from Viking spacecraft and associated surfaces.</title>
        <authorList>
            <person name="Seuylemezian A."/>
            <person name="Vaishampayan P."/>
        </authorList>
    </citation>
    <scope>NUCLEOTIDE SEQUENCE [LARGE SCALE GENOMIC DNA]</scope>
    <source>
        <strain evidence="10 11">MA001</strain>
    </source>
</reference>
<evidence type="ECO:0000259" key="7">
    <source>
        <dbReference type="PROSITE" id="PS50045"/>
    </source>
</evidence>
<dbReference type="InterPro" id="IPR027417">
    <property type="entry name" value="P-loop_NTPase"/>
</dbReference>
<dbReference type="Gene3D" id="1.10.10.60">
    <property type="entry name" value="Homeodomain-like"/>
    <property type="match status" value="1"/>
</dbReference>
<dbReference type="Gene3D" id="1.10.8.60">
    <property type="match status" value="1"/>
</dbReference>
<dbReference type="PROSITE" id="PS50113">
    <property type="entry name" value="PAC"/>
    <property type="match status" value="1"/>
</dbReference>
<feature type="domain" description="Sigma-54 factor interaction" evidence="7">
    <location>
        <begin position="158"/>
        <end position="387"/>
    </location>
</feature>
<dbReference type="NCBIfam" id="TIGR00229">
    <property type="entry name" value="sensory_box"/>
    <property type="match status" value="1"/>
</dbReference>